<evidence type="ECO:0000259" key="3">
    <source>
        <dbReference type="Pfam" id="PF00107"/>
    </source>
</evidence>
<dbReference type="PANTHER" id="PTHR43880">
    <property type="entry name" value="ALCOHOL DEHYDROGENASE"/>
    <property type="match status" value="1"/>
</dbReference>
<reference evidence="4" key="1">
    <citation type="submission" date="2023-12" db="EMBL/GenBank/DDBJ databases">
        <title>Genome assembly of Anisodus tanguticus.</title>
        <authorList>
            <person name="Wang Y.-J."/>
        </authorList>
    </citation>
    <scope>NUCLEOTIDE SEQUENCE</scope>
    <source>
        <strain evidence="4">KB-2021</strain>
        <tissue evidence="4">Leaf</tissue>
    </source>
</reference>
<dbReference type="Proteomes" id="UP001291623">
    <property type="component" value="Unassembled WGS sequence"/>
</dbReference>
<evidence type="ECO:0000256" key="1">
    <source>
        <dbReference type="ARBA" id="ARBA00022723"/>
    </source>
</evidence>
<evidence type="ECO:0000256" key="2">
    <source>
        <dbReference type="ARBA" id="ARBA00022833"/>
    </source>
</evidence>
<organism evidence="4 5">
    <name type="scientific">Anisodus tanguticus</name>
    <dbReference type="NCBI Taxonomy" id="243964"/>
    <lineage>
        <taxon>Eukaryota</taxon>
        <taxon>Viridiplantae</taxon>
        <taxon>Streptophyta</taxon>
        <taxon>Embryophyta</taxon>
        <taxon>Tracheophyta</taxon>
        <taxon>Spermatophyta</taxon>
        <taxon>Magnoliopsida</taxon>
        <taxon>eudicotyledons</taxon>
        <taxon>Gunneridae</taxon>
        <taxon>Pentapetalae</taxon>
        <taxon>asterids</taxon>
        <taxon>lamiids</taxon>
        <taxon>Solanales</taxon>
        <taxon>Solanaceae</taxon>
        <taxon>Solanoideae</taxon>
        <taxon>Hyoscyameae</taxon>
        <taxon>Anisodus</taxon>
    </lineage>
</organism>
<dbReference type="Pfam" id="PF00107">
    <property type="entry name" value="ADH_zinc_N"/>
    <property type="match status" value="1"/>
</dbReference>
<evidence type="ECO:0000313" key="5">
    <source>
        <dbReference type="Proteomes" id="UP001291623"/>
    </source>
</evidence>
<dbReference type="Gene3D" id="3.90.180.10">
    <property type="entry name" value="Medium-chain alcohol dehydrogenases, catalytic domain"/>
    <property type="match status" value="1"/>
</dbReference>
<keyword evidence="5" id="KW-1185">Reference proteome</keyword>
<accession>A0AAE1VDV2</accession>
<dbReference type="AlphaFoldDB" id="A0AAE1VDV2"/>
<dbReference type="GO" id="GO:0051903">
    <property type="term" value="F:S-(hydroxymethyl)glutathione dehydrogenase [NAD(P)+] activity"/>
    <property type="evidence" value="ECO:0007669"/>
    <property type="project" value="TreeGrafter"/>
</dbReference>
<proteinExistence type="predicted"/>
<dbReference type="EMBL" id="JAVYJV010000008">
    <property type="protein sequence ID" value="KAK4365167.1"/>
    <property type="molecule type" value="Genomic_DNA"/>
</dbReference>
<dbReference type="PANTHER" id="PTHR43880:SF10">
    <property type="entry name" value="ALCOHOL DEHYDROGENASE-LIKE 2"/>
    <property type="match status" value="1"/>
</dbReference>
<comment type="caution">
    <text evidence="4">The sequence shown here is derived from an EMBL/GenBank/DDBJ whole genome shotgun (WGS) entry which is preliminary data.</text>
</comment>
<dbReference type="Gene3D" id="3.40.50.720">
    <property type="entry name" value="NAD(P)-binding Rossmann-like Domain"/>
    <property type="match status" value="1"/>
</dbReference>
<dbReference type="SUPFAM" id="SSF51735">
    <property type="entry name" value="NAD(P)-binding Rossmann-fold domains"/>
    <property type="match status" value="1"/>
</dbReference>
<evidence type="ECO:0000313" key="4">
    <source>
        <dbReference type="EMBL" id="KAK4365167.1"/>
    </source>
</evidence>
<keyword evidence="1" id="KW-0479">Metal-binding</keyword>
<dbReference type="InterPro" id="IPR036291">
    <property type="entry name" value="NAD(P)-bd_dom_sf"/>
</dbReference>
<dbReference type="GO" id="GO:0008270">
    <property type="term" value="F:zinc ion binding"/>
    <property type="evidence" value="ECO:0007669"/>
    <property type="project" value="TreeGrafter"/>
</dbReference>
<gene>
    <name evidence="4" type="ORF">RND71_016525</name>
</gene>
<dbReference type="InterPro" id="IPR013149">
    <property type="entry name" value="ADH-like_C"/>
</dbReference>
<dbReference type="GO" id="GO:0005829">
    <property type="term" value="C:cytosol"/>
    <property type="evidence" value="ECO:0007669"/>
    <property type="project" value="TreeGrafter"/>
</dbReference>
<protein>
    <recommendedName>
        <fullName evidence="3">Alcohol dehydrogenase-like C-terminal domain-containing protein</fullName>
    </recommendedName>
</protein>
<sequence length="105" mass="11422">MSDGGADYCFECIGLASLMQEAFSSCRKGTGKTIILGIEMHGTPLSINPYELKAGKTIIGSMFGGVKAKVDIPMFATKYLNNRAMRQLTRDNDALTIDKSRKLTP</sequence>
<keyword evidence="2" id="KW-0862">Zinc</keyword>
<dbReference type="GO" id="GO:0046294">
    <property type="term" value="P:formaldehyde catabolic process"/>
    <property type="evidence" value="ECO:0007669"/>
    <property type="project" value="TreeGrafter"/>
</dbReference>
<name>A0AAE1VDV2_9SOLA</name>
<feature type="domain" description="Alcohol dehydrogenase-like C-terminal" evidence="3">
    <location>
        <begin position="3"/>
        <end position="67"/>
    </location>
</feature>